<evidence type="ECO:0000256" key="3">
    <source>
        <dbReference type="SAM" id="MobiDB-lite"/>
    </source>
</evidence>
<protein>
    <submittedName>
        <fullName evidence="5">Ribosomal protein S18 acetylase RimI</fullName>
    </submittedName>
</protein>
<feature type="compositionally biased region" description="Pro residues" evidence="3">
    <location>
        <begin position="175"/>
        <end position="187"/>
    </location>
</feature>
<proteinExistence type="predicted"/>
<dbReference type="InterPro" id="IPR051016">
    <property type="entry name" value="Diverse_Substrate_AcTransf"/>
</dbReference>
<evidence type="ECO:0000313" key="6">
    <source>
        <dbReference type="Proteomes" id="UP000198221"/>
    </source>
</evidence>
<dbReference type="EMBL" id="LT607754">
    <property type="protein sequence ID" value="SCG65590.1"/>
    <property type="molecule type" value="Genomic_DNA"/>
</dbReference>
<feature type="region of interest" description="Disordered" evidence="3">
    <location>
        <begin position="155"/>
        <end position="253"/>
    </location>
</feature>
<dbReference type="SUPFAM" id="SSF55729">
    <property type="entry name" value="Acyl-CoA N-acyltransferases (Nat)"/>
    <property type="match status" value="1"/>
</dbReference>
<evidence type="ECO:0000313" key="5">
    <source>
        <dbReference type="EMBL" id="SCG65590.1"/>
    </source>
</evidence>
<accession>A0A1C5J4T2</accession>
<evidence type="ECO:0000256" key="2">
    <source>
        <dbReference type="ARBA" id="ARBA00023315"/>
    </source>
</evidence>
<dbReference type="Gene3D" id="3.40.630.30">
    <property type="match status" value="1"/>
</dbReference>
<dbReference type="Proteomes" id="UP000198221">
    <property type="component" value="Chromosome I"/>
</dbReference>
<dbReference type="GO" id="GO:0008080">
    <property type="term" value="F:N-acetyltransferase activity"/>
    <property type="evidence" value="ECO:0007669"/>
    <property type="project" value="UniProtKB-ARBA"/>
</dbReference>
<dbReference type="RefSeq" id="WP_408630956.1">
    <property type="nucleotide sequence ID" value="NZ_LT607754.1"/>
</dbReference>
<dbReference type="GO" id="GO:0005840">
    <property type="term" value="C:ribosome"/>
    <property type="evidence" value="ECO:0007669"/>
    <property type="project" value="UniProtKB-KW"/>
</dbReference>
<gene>
    <name evidence="5" type="ORF">GA0070613_4025</name>
</gene>
<dbReference type="Pfam" id="PF00583">
    <property type="entry name" value="Acetyltransf_1"/>
    <property type="match status" value="1"/>
</dbReference>
<dbReference type="InterPro" id="IPR016181">
    <property type="entry name" value="Acyl_CoA_acyltransferase"/>
</dbReference>
<keyword evidence="5" id="KW-0689">Ribosomal protein</keyword>
<sequence>MTEVTIRRATPDDAADVATMVREIAAHEGQAAQVHVTDEQWRALLPRPEVIVLLAERGGRAVGYVSSVRQLHLWTGGEMLNLDDLYVRPGHRDSGAGRQLMAALAALAAPAQLPIRWGMEVDNVDAQRFYHRLGATLRPKILAVWPPSAYTDLATGHRPLTPAPNLAKSPVRGRSPPPNNQPQPPYPARTGDGNDHHRVDRRRGDRGDRQLHPRHRQHDVRLMCRPGGEGASPRRRGDSRGGQPGHRGRHRPL</sequence>
<dbReference type="AlphaFoldDB" id="A0A1C5J4T2"/>
<dbReference type="PROSITE" id="PS51186">
    <property type="entry name" value="GNAT"/>
    <property type="match status" value="1"/>
</dbReference>
<name>A0A1C5J4T2_9ACTN</name>
<dbReference type="PANTHER" id="PTHR10545:SF29">
    <property type="entry name" value="GH14572P-RELATED"/>
    <property type="match status" value="1"/>
</dbReference>
<organism evidence="5 6">
    <name type="scientific">Micromonospora inositola</name>
    <dbReference type="NCBI Taxonomy" id="47865"/>
    <lineage>
        <taxon>Bacteria</taxon>
        <taxon>Bacillati</taxon>
        <taxon>Actinomycetota</taxon>
        <taxon>Actinomycetes</taxon>
        <taxon>Micromonosporales</taxon>
        <taxon>Micromonosporaceae</taxon>
        <taxon>Micromonospora</taxon>
    </lineage>
</organism>
<keyword evidence="2" id="KW-0012">Acyltransferase</keyword>
<dbReference type="CDD" id="cd04301">
    <property type="entry name" value="NAT_SF"/>
    <property type="match status" value="1"/>
</dbReference>
<dbReference type="InterPro" id="IPR000182">
    <property type="entry name" value="GNAT_dom"/>
</dbReference>
<dbReference type="PANTHER" id="PTHR10545">
    <property type="entry name" value="DIAMINE N-ACETYLTRANSFERASE"/>
    <property type="match status" value="1"/>
</dbReference>
<feature type="compositionally biased region" description="Basic and acidic residues" evidence="3">
    <location>
        <begin position="192"/>
        <end position="211"/>
    </location>
</feature>
<evidence type="ECO:0000256" key="1">
    <source>
        <dbReference type="ARBA" id="ARBA00022679"/>
    </source>
</evidence>
<feature type="domain" description="N-acetyltransferase" evidence="4">
    <location>
        <begin position="4"/>
        <end position="157"/>
    </location>
</feature>
<keyword evidence="1" id="KW-0808">Transferase</keyword>
<keyword evidence="6" id="KW-1185">Reference proteome</keyword>
<reference evidence="6" key="1">
    <citation type="submission" date="2016-06" db="EMBL/GenBank/DDBJ databases">
        <authorList>
            <person name="Varghese N."/>
            <person name="Submissions Spin"/>
        </authorList>
    </citation>
    <scope>NUCLEOTIDE SEQUENCE [LARGE SCALE GENOMIC DNA]</scope>
    <source>
        <strain evidence="6">DSM 43819</strain>
    </source>
</reference>
<evidence type="ECO:0000259" key="4">
    <source>
        <dbReference type="PROSITE" id="PS51186"/>
    </source>
</evidence>
<keyword evidence="5" id="KW-0687">Ribonucleoprotein</keyword>